<sequence length="664" mass="74372">MTAIENIAWSELLKDPIVTAEHGNDGNCIATATETLQQTAHQLVEVLNERARLLANSAQFDAALRDAAAIRAILPGSGLGYLCTGDVYCQQGHNAAAISIYDQGLEAVPESDAYYQQLQQHRMAAINISNKRVDFISRLPFDIVTTNIIPRMEPKLYSHSLYGPLYVSHAWQERFLHQPNGLDFDFGKETTTLMTGHDQLVRFAPRVQKLKGKMVGDTRLDDLFSRTHFSNLKDLHIHCDFKTRDYPVLHGLQLISDSLTHLTIAGYQKFELRDILESCPNLVSLDVERAYPLMSSPVSSCYPKITHLALNDVLNEARSHDDMIGVLSRFPSLLSFKITPMPNSSILSILHEYCPYLQVLYYGYRSYSSKKTDVSPNRKGVKLADFGEEYDNGSIMQGDLVRFLYSNRNSLEAIEFGSPFEAGDFDWGLVNDIAPETSFMQLVSINFTHGMPTLSSVVVAWLISNAPNLEDIGLHELYIKPNVANAMIKLKHLSKLYINQGYKDDDDDDEGMIQFLEYHIGMGNGSTLEEITIATSTLKAETTWIPLIARLQCLKKLELLALSIHNDCLPAMETISQGCQALEDLTLGWRTGCHDFGLGVISSFSQHSNLKYLTIGSSRTVDPSDLVIMVTFPSLERLYLHCDVPTNIMNVLRKHISKIAINKV</sequence>
<name>A0AAD7XQA0_9FUNG</name>
<gene>
    <name evidence="1" type="ORF">O0I10_011644</name>
</gene>
<dbReference type="Gene3D" id="1.25.40.10">
    <property type="entry name" value="Tetratricopeptide repeat domain"/>
    <property type="match status" value="1"/>
</dbReference>
<evidence type="ECO:0000313" key="2">
    <source>
        <dbReference type="Proteomes" id="UP001234581"/>
    </source>
</evidence>
<evidence type="ECO:0000313" key="1">
    <source>
        <dbReference type="EMBL" id="KAJ8652699.1"/>
    </source>
</evidence>
<dbReference type="GeneID" id="83219044"/>
<dbReference type="InterPro" id="IPR032675">
    <property type="entry name" value="LRR_dom_sf"/>
</dbReference>
<proteinExistence type="predicted"/>
<dbReference type="Proteomes" id="UP001234581">
    <property type="component" value="Unassembled WGS sequence"/>
</dbReference>
<dbReference type="InterPro" id="IPR018247">
    <property type="entry name" value="EF_Hand_1_Ca_BS"/>
</dbReference>
<dbReference type="PANTHER" id="PTHR32212">
    <property type="entry name" value="CYCLIN-LIKE F-BOX"/>
    <property type="match status" value="1"/>
</dbReference>
<accession>A0AAD7XQA0</accession>
<reference evidence="1 2" key="1">
    <citation type="submission" date="2023-03" db="EMBL/GenBank/DDBJ databases">
        <title>Genome sequence of Lichtheimia ornata CBS 291.66.</title>
        <authorList>
            <person name="Mohabir J.T."/>
            <person name="Shea T.P."/>
            <person name="Kurbessoian T."/>
            <person name="Berby B."/>
            <person name="Fontaine J."/>
            <person name="Livny J."/>
            <person name="Gnirke A."/>
            <person name="Stajich J.E."/>
            <person name="Cuomo C.A."/>
        </authorList>
    </citation>
    <scope>NUCLEOTIDE SEQUENCE [LARGE SCALE GENOMIC DNA]</scope>
    <source>
        <strain evidence="1">CBS 291.66</strain>
    </source>
</reference>
<dbReference type="SUPFAM" id="SSF48452">
    <property type="entry name" value="TPR-like"/>
    <property type="match status" value="1"/>
</dbReference>
<protein>
    <submittedName>
        <fullName evidence="1">Uncharacterized protein</fullName>
    </submittedName>
</protein>
<dbReference type="EMBL" id="JARTCD010000096">
    <property type="protein sequence ID" value="KAJ8652699.1"/>
    <property type="molecule type" value="Genomic_DNA"/>
</dbReference>
<dbReference type="SUPFAM" id="SSF52047">
    <property type="entry name" value="RNI-like"/>
    <property type="match status" value="2"/>
</dbReference>
<organism evidence="1 2">
    <name type="scientific">Lichtheimia ornata</name>
    <dbReference type="NCBI Taxonomy" id="688661"/>
    <lineage>
        <taxon>Eukaryota</taxon>
        <taxon>Fungi</taxon>
        <taxon>Fungi incertae sedis</taxon>
        <taxon>Mucoromycota</taxon>
        <taxon>Mucoromycotina</taxon>
        <taxon>Mucoromycetes</taxon>
        <taxon>Mucorales</taxon>
        <taxon>Lichtheimiaceae</taxon>
        <taxon>Lichtheimia</taxon>
    </lineage>
</organism>
<dbReference type="RefSeq" id="XP_058337613.1">
    <property type="nucleotide sequence ID" value="XM_058491608.1"/>
</dbReference>
<keyword evidence="2" id="KW-1185">Reference proteome</keyword>
<dbReference type="PANTHER" id="PTHR32212:SF248">
    <property type="entry name" value="F-BOX DOMAIN-CONTAINING PROTEIN"/>
    <property type="match status" value="1"/>
</dbReference>
<comment type="caution">
    <text evidence="1">The sequence shown here is derived from an EMBL/GenBank/DDBJ whole genome shotgun (WGS) entry which is preliminary data.</text>
</comment>
<dbReference type="Gene3D" id="3.80.10.10">
    <property type="entry name" value="Ribonuclease Inhibitor"/>
    <property type="match status" value="2"/>
</dbReference>
<dbReference type="AlphaFoldDB" id="A0AAD7XQA0"/>
<dbReference type="PROSITE" id="PS00018">
    <property type="entry name" value="EF_HAND_1"/>
    <property type="match status" value="1"/>
</dbReference>
<dbReference type="InterPro" id="IPR011990">
    <property type="entry name" value="TPR-like_helical_dom_sf"/>
</dbReference>